<gene>
    <name evidence="2" type="ORF">E8L99_22550</name>
</gene>
<reference evidence="2 3" key="1">
    <citation type="submission" date="2019-04" db="EMBL/GenBank/DDBJ databases">
        <title>Phreatobacter aquaticus sp. nov.</title>
        <authorList>
            <person name="Choi A."/>
            <person name="Baek K."/>
        </authorList>
    </citation>
    <scope>NUCLEOTIDE SEQUENCE [LARGE SCALE GENOMIC DNA]</scope>
    <source>
        <strain evidence="2 3">NMCR1094</strain>
    </source>
</reference>
<dbReference type="AlphaFoldDB" id="A0A4D7QWR4"/>
<sequence>MTTTSSFWLTASAAVLAALSATNAMAQQPPAYITADREPLRRAFGEALASRVFSDQFTVRRQAALAASAKRLPGFDCPQQPPAALVSVFPWPALPGRSAWIERYAMRCQPSTVRNFVAVEEGGEVRFTEMAPGLSNTDPLLQRDLMQGIGAATVRYRPPGCNDPLFVLNVRMTPEASPSPGRWREAWEVSVCGQKAEIRVGFQPSAGRGTTWTIERNP</sequence>
<evidence type="ECO:0000313" key="2">
    <source>
        <dbReference type="EMBL" id="QCK88342.1"/>
    </source>
</evidence>
<feature type="chain" id="PRO_5020571262" evidence="1">
    <location>
        <begin position="27"/>
        <end position="218"/>
    </location>
</feature>
<protein>
    <submittedName>
        <fullName evidence="2">Uncharacterized protein</fullName>
    </submittedName>
</protein>
<dbReference type="OrthoDB" id="7344327at2"/>
<proteinExistence type="predicted"/>
<dbReference type="Proteomes" id="UP000298588">
    <property type="component" value="Chromosome"/>
</dbReference>
<keyword evidence="3" id="KW-1185">Reference proteome</keyword>
<evidence type="ECO:0000256" key="1">
    <source>
        <dbReference type="SAM" id="SignalP"/>
    </source>
</evidence>
<keyword evidence="1" id="KW-0732">Signal</keyword>
<name>A0A4D7QWR4_9HYPH</name>
<dbReference type="EMBL" id="CP039865">
    <property type="protein sequence ID" value="QCK88342.1"/>
    <property type="molecule type" value="Genomic_DNA"/>
</dbReference>
<accession>A0A4D7QWR4</accession>
<evidence type="ECO:0000313" key="3">
    <source>
        <dbReference type="Proteomes" id="UP000298588"/>
    </source>
</evidence>
<feature type="signal peptide" evidence="1">
    <location>
        <begin position="1"/>
        <end position="26"/>
    </location>
</feature>
<dbReference type="KEGG" id="paqt:E8L99_22550"/>
<dbReference type="RefSeq" id="WP_137101669.1">
    <property type="nucleotide sequence ID" value="NZ_CP039865.1"/>
</dbReference>
<organism evidence="2 3">
    <name type="scientific">Phreatobacter aquaticus</name>
    <dbReference type="NCBI Taxonomy" id="2570229"/>
    <lineage>
        <taxon>Bacteria</taxon>
        <taxon>Pseudomonadati</taxon>
        <taxon>Pseudomonadota</taxon>
        <taxon>Alphaproteobacteria</taxon>
        <taxon>Hyphomicrobiales</taxon>
        <taxon>Phreatobacteraceae</taxon>
        <taxon>Phreatobacter</taxon>
    </lineage>
</organism>